<gene>
    <name evidence="3" type="ORF">GCM10007927_14920</name>
</gene>
<keyword evidence="1" id="KW-0732">Signal</keyword>
<dbReference type="PANTHER" id="PTHR19328">
    <property type="entry name" value="HEDGEHOG-INTERACTING PROTEIN"/>
    <property type="match status" value="1"/>
</dbReference>
<evidence type="ECO:0000259" key="2">
    <source>
        <dbReference type="Pfam" id="PF07995"/>
    </source>
</evidence>
<dbReference type="InterPro" id="IPR011041">
    <property type="entry name" value="Quinoprot_gluc/sorb_DH_b-prop"/>
</dbReference>
<feature type="domain" description="Glucose/Sorbosone dehydrogenase" evidence="2">
    <location>
        <begin position="39"/>
        <end position="361"/>
    </location>
</feature>
<reference evidence="3" key="1">
    <citation type="journal article" date="2014" name="Int. J. Syst. Evol. Microbiol.">
        <title>Complete genome of a new Firmicutes species belonging to the dominant human colonic microbiota ('Ruminococcus bicirculans') reveals two chromosomes and a selective capacity to utilize plant glucans.</title>
        <authorList>
            <consortium name="NISC Comparative Sequencing Program"/>
            <person name="Wegmann U."/>
            <person name="Louis P."/>
            <person name="Goesmann A."/>
            <person name="Henrissat B."/>
            <person name="Duncan S.H."/>
            <person name="Flint H.J."/>
        </authorList>
    </citation>
    <scope>NUCLEOTIDE SEQUENCE</scope>
    <source>
        <strain evidence="3">NBRC 109915</strain>
    </source>
</reference>
<feature type="chain" id="PRO_5045874407" evidence="1">
    <location>
        <begin position="27"/>
        <end position="364"/>
    </location>
</feature>
<name>A0ABQ5VHZ0_9RHOB</name>
<reference evidence="3" key="2">
    <citation type="submission" date="2023-01" db="EMBL/GenBank/DDBJ databases">
        <title>Draft genome sequence of Sulfitobacter pacificus strain NBRC 109915.</title>
        <authorList>
            <person name="Sun Q."/>
            <person name="Mori K."/>
        </authorList>
    </citation>
    <scope>NUCLEOTIDE SEQUENCE</scope>
    <source>
        <strain evidence="3">NBRC 109915</strain>
    </source>
</reference>
<protein>
    <submittedName>
        <fullName evidence="3">Glucose dehydrogenase</fullName>
    </submittedName>
</protein>
<feature type="signal peptide" evidence="1">
    <location>
        <begin position="1"/>
        <end position="26"/>
    </location>
</feature>
<comment type="caution">
    <text evidence="3">The sequence shown here is derived from an EMBL/GenBank/DDBJ whole genome shotgun (WGS) entry which is preliminary data.</text>
</comment>
<dbReference type="EMBL" id="BSNL01000001">
    <property type="protein sequence ID" value="GLQ26689.1"/>
    <property type="molecule type" value="Genomic_DNA"/>
</dbReference>
<keyword evidence="4" id="KW-1185">Reference proteome</keyword>
<dbReference type="Pfam" id="PF07995">
    <property type="entry name" value="GSDH"/>
    <property type="match status" value="1"/>
</dbReference>
<dbReference type="InterPro" id="IPR011042">
    <property type="entry name" value="6-blade_b-propeller_TolB-like"/>
</dbReference>
<dbReference type="PANTHER" id="PTHR19328:SF75">
    <property type="entry name" value="ALDOSE SUGAR DEHYDROGENASE YLII"/>
    <property type="match status" value="1"/>
</dbReference>
<dbReference type="InterPro" id="IPR012938">
    <property type="entry name" value="Glc/Sorbosone_DH"/>
</dbReference>
<evidence type="ECO:0000256" key="1">
    <source>
        <dbReference type="SAM" id="SignalP"/>
    </source>
</evidence>
<dbReference type="Proteomes" id="UP001161388">
    <property type="component" value="Unassembled WGS sequence"/>
</dbReference>
<proteinExistence type="predicted"/>
<dbReference type="Gene3D" id="2.120.10.30">
    <property type="entry name" value="TolB, C-terminal domain"/>
    <property type="match status" value="1"/>
</dbReference>
<accession>A0ABQ5VHZ0</accession>
<sequence length="364" mass="38774">MKFDVKLPNVLGAACFLILTALPAASQRNWTVAPVARGLDTPWAVAPLPEGGALITERGGTLIHAVGGENTKVTGVPRVAANGQGGLLDITLANDFARSRMVYLTYAKRQPGGGSGTALSTAVFPTGARKLQNLQEIFAMKPGSRGGRHFGSRVVEARDGNLFMTIGDRGDRPAAQDLTRHNGAVIRVGRDGSIPRDNPFVQGGGLPEIWSYGHRNPQGAALDLAGNLWASEHGARGGDEVNAVKRGANFGWPVISYGRHYSGAKIGEGTAKAGMEQPAFYWDPSIAPSGLLVYSGKMFPDWKGDIFVGSLKYDYISRLSGSPLREVEQIKTSETGRVRDIVEAADGSIWFISVSDGAVYRIAR</sequence>
<evidence type="ECO:0000313" key="3">
    <source>
        <dbReference type="EMBL" id="GLQ26689.1"/>
    </source>
</evidence>
<evidence type="ECO:0000313" key="4">
    <source>
        <dbReference type="Proteomes" id="UP001161388"/>
    </source>
</evidence>
<dbReference type="RefSeq" id="WP_284372096.1">
    <property type="nucleotide sequence ID" value="NZ_BSNL01000001.1"/>
</dbReference>
<dbReference type="SUPFAM" id="SSF50952">
    <property type="entry name" value="Soluble quinoprotein glucose dehydrogenase"/>
    <property type="match status" value="1"/>
</dbReference>
<organism evidence="3 4">
    <name type="scientific">Sulfitobacter pacificus</name>
    <dbReference type="NCBI Taxonomy" id="1499314"/>
    <lineage>
        <taxon>Bacteria</taxon>
        <taxon>Pseudomonadati</taxon>
        <taxon>Pseudomonadota</taxon>
        <taxon>Alphaproteobacteria</taxon>
        <taxon>Rhodobacterales</taxon>
        <taxon>Roseobacteraceae</taxon>
        <taxon>Sulfitobacter</taxon>
    </lineage>
</organism>